<dbReference type="EMBL" id="JAGKQM010000014">
    <property type="protein sequence ID" value="KAH0884397.1"/>
    <property type="molecule type" value="Genomic_DNA"/>
</dbReference>
<evidence type="ECO:0000313" key="1">
    <source>
        <dbReference type="EMBL" id="KAH0884397.1"/>
    </source>
</evidence>
<feature type="non-terminal residue" evidence="1">
    <location>
        <position position="1"/>
    </location>
</feature>
<accession>A0ABQ7ZVY9</accession>
<keyword evidence="2" id="KW-1185">Reference proteome</keyword>
<reference evidence="1 2" key="1">
    <citation type="submission" date="2021-05" db="EMBL/GenBank/DDBJ databases">
        <title>Genome Assembly of Synthetic Allotetraploid Brassica napus Reveals Homoeologous Exchanges between Subgenomes.</title>
        <authorList>
            <person name="Davis J.T."/>
        </authorList>
    </citation>
    <scope>NUCLEOTIDE SEQUENCE [LARGE SCALE GENOMIC DNA]</scope>
    <source>
        <strain evidence="2">cv. Da-Ae</strain>
        <tissue evidence="1">Seedling</tissue>
    </source>
</reference>
<dbReference type="Proteomes" id="UP000824890">
    <property type="component" value="Unassembled WGS sequence"/>
</dbReference>
<sequence length="245" mass="27842">RCAPHSSNKRLCDKKFLSPKHFCGSSSCLSQNSICLSSSIMATKFNGDPLPRFEMKPKPKAHDDDEATLRLKSKNVHVIWDWNNAPIPSGYDMSTLFTKIQQGLQTLDPALTINTVVASGDLYMLDINEADAEARYQILDKDDRVKTFNVPSREVTCDACRKSFPRCNHEEDDEYTRHAILAREMMILNFNHPPPCYLLLISGDKKFDTSLSFMASRGYKEKGLQLKRASEDLKLIWQQQGTDSM</sequence>
<evidence type="ECO:0008006" key="3">
    <source>
        <dbReference type="Google" id="ProtNLM"/>
    </source>
</evidence>
<evidence type="ECO:0000313" key="2">
    <source>
        <dbReference type="Proteomes" id="UP000824890"/>
    </source>
</evidence>
<name>A0ABQ7ZVY9_BRANA</name>
<gene>
    <name evidence="1" type="ORF">HID58_060493</name>
</gene>
<protein>
    <recommendedName>
        <fullName evidence="3">NYN domain-containing protein</fullName>
    </recommendedName>
</protein>
<proteinExistence type="predicted"/>
<organism evidence="1 2">
    <name type="scientific">Brassica napus</name>
    <name type="common">Rape</name>
    <dbReference type="NCBI Taxonomy" id="3708"/>
    <lineage>
        <taxon>Eukaryota</taxon>
        <taxon>Viridiplantae</taxon>
        <taxon>Streptophyta</taxon>
        <taxon>Embryophyta</taxon>
        <taxon>Tracheophyta</taxon>
        <taxon>Spermatophyta</taxon>
        <taxon>Magnoliopsida</taxon>
        <taxon>eudicotyledons</taxon>
        <taxon>Gunneridae</taxon>
        <taxon>Pentapetalae</taxon>
        <taxon>rosids</taxon>
        <taxon>malvids</taxon>
        <taxon>Brassicales</taxon>
        <taxon>Brassicaceae</taxon>
        <taxon>Brassiceae</taxon>
        <taxon>Brassica</taxon>
    </lineage>
</organism>
<comment type="caution">
    <text evidence="1">The sequence shown here is derived from an EMBL/GenBank/DDBJ whole genome shotgun (WGS) entry which is preliminary data.</text>
</comment>